<evidence type="ECO:0000313" key="20">
    <source>
        <dbReference type="EMBL" id="MFL0250195.1"/>
    </source>
</evidence>
<dbReference type="PROSITE" id="PS50113">
    <property type="entry name" value="PAC"/>
    <property type="match status" value="1"/>
</dbReference>
<dbReference type="SUPFAM" id="SSF55874">
    <property type="entry name" value="ATPase domain of HSP90 chaperone/DNA topoisomerase II/histidine kinase"/>
    <property type="match status" value="1"/>
</dbReference>
<feature type="domain" description="Histidine kinase" evidence="16">
    <location>
        <begin position="290"/>
        <end position="511"/>
    </location>
</feature>
<comment type="catalytic activity">
    <reaction evidence="1">
        <text>ATP + protein L-histidine = ADP + protein N-phospho-L-histidine.</text>
        <dbReference type="EC" id="2.7.13.3"/>
    </reaction>
</comment>
<dbReference type="Gene3D" id="3.30.565.10">
    <property type="entry name" value="Histidine kinase-like ATPase, C-terminal domain"/>
    <property type="match status" value="1"/>
</dbReference>
<dbReference type="InterPro" id="IPR035965">
    <property type="entry name" value="PAS-like_dom_sf"/>
</dbReference>
<feature type="domain" description="PAS" evidence="18">
    <location>
        <begin position="131"/>
        <end position="176"/>
    </location>
</feature>
<evidence type="ECO:0000256" key="3">
    <source>
        <dbReference type="ARBA" id="ARBA00012438"/>
    </source>
</evidence>
<dbReference type="Gene3D" id="1.20.120.160">
    <property type="entry name" value="HPT domain"/>
    <property type="match status" value="1"/>
</dbReference>
<dbReference type="InterPro" id="IPR036890">
    <property type="entry name" value="HATPase_C_sf"/>
</dbReference>
<dbReference type="Proteomes" id="UP001623592">
    <property type="component" value="Unassembled WGS sequence"/>
</dbReference>
<dbReference type="SMART" id="SM00388">
    <property type="entry name" value="HisKA"/>
    <property type="match status" value="1"/>
</dbReference>
<comment type="subcellular location">
    <subcellularLocation>
        <location evidence="2">Cell membrane</location>
        <topology evidence="2">Multi-pass membrane protein</topology>
    </subcellularLocation>
</comment>
<keyword evidence="21" id="KW-1185">Reference proteome</keyword>
<evidence type="ECO:0000259" key="19">
    <source>
        <dbReference type="PROSITE" id="PS50113"/>
    </source>
</evidence>
<dbReference type="InterPro" id="IPR000700">
    <property type="entry name" value="PAS-assoc_C"/>
</dbReference>
<dbReference type="Gene3D" id="3.30.450.20">
    <property type="entry name" value="PAS domain"/>
    <property type="match status" value="2"/>
</dbReference>
<comment type="caution">
    <text evidence="20">The sequence shown here is derived from an EMBL/GenBank/DDBJ whole genome shotgun (WGS) entry which is preliminary data.</text>
</comment>
<evidence type="ECO:0000256" key="13">
    <source>
        <dbReference type="ARBA" id="ARBA00023136"/>
    </source>
</evidence>
<feature type="domain" description="Response regulatory" evidence="17">
    <location>
        <begin position="533"/>
        <end position="650"/>
    </location>
</feature>
<dbReference type="PROSITE" id="PS50110">
    <property type="entry name" value="RESPONSE_REGULATORY"/>
    <property type="match status" value="1"/>
</dbReference>
<dbReference type="InterPro" id="IPR005467">
    <property type="entry name" value="His_kinase_dom"/>
</dbReference>
<keyword evidence="7" id="KW-0812">Transmembrane</keyword>
<keyword evidence="6 15" id="KW-0597">Phosphoprotein</keyword>
<dbReference type="InterPro" id="IPR036097">
    <property type="entry name" value="HisK_dim/P_sf"/>
</dbReference>
<proteinExistence type="predicted"/>
<dbReference type="InterPro" id="IPR004358">
    <property type="entry name" value="Sig_transdc_His_kin-like_C"/>
</dbReference>
<evidence type="ECO:0000256" key="2">
    <source>
        <dbReference type="ARBA" id="ARBA00004651"/>
    </source>
</evidence>
<dbReference type="CDD" id="cd00130">
    <property type="entry name" value="PAS"/>
    <property type="match status" value="2"/>
</dbReference>
<keyword evidence="8" id="KW-0547">Nucleotide-binding</keyword>
<keyword evidence="13" id="KW-0472">Membrane</keyword>
<dbReference type="CDD" id="cd16922">
    <property type="entry name" value="HATPase_EvgS-ArcB-TorS-like"/>
    <property type="match status" value="1"/>
</dbReference>
<dbReference type="PRINTS" id="PR00344">
    <property type="entry name" value="BCTRLSENSOR"/>
</dbReference>
<dbReference type="Pfam" id="PF00512">
    <property type="entry name" value="HisKA"/>
    <property type="match status" value="1"/>
</dbReference>
<evidence type="ECO:0000256" key="1">
    <source>
        <dbReference type="ARBA" id="ARBA00000085"/>
    </source>
</evidence>
<dbReference type="Pfam" id="PF00072">
    <property type="entry name" value="Response_reg"/>
    <property type="match status" value="1"/>
</dbReference>
<dbReference type="SUPFAM" id="SSF47226">
    <property type="entry name" value="Histidine-containing phosphotransfer domain, HPT domain"/>
    <property type="match status" value="1"/>
</dbReference>
<evidence type="ECO:0000259" key="17">
    <source>
        <dbReference type="PROSITE" id="PS50110"/>
    </source>
</evidence>
<dbReference type="Gene3D" id="3.40.50.2300">
    <property type="match status" value="1"/>
</dbReference>
<evidence type="ECO:0000256" key="6">
    <source>
        <dbReference type="ARBA" id="ARBA00022553"/>
    </source>
</evidence>
<feature type="domain" description="PAC" evidence="19">
    <location>
        <begin position="78"/>
        <end position="130"/>
    </location>
</feature>
<dbReference type="InterPro" id="IPR003661">
    <property type="entry name" value="HisK_dim/P_dom"/>
</dbReference>
<dbReference type="Gene3D" id="1.10.287.130">
    <property type="match status" value="1"/>
</dbReference>
<keyword evidence="10" id="KW-0067">ATP-binding</keyword>
<evidence type="ECO:0000256" key="12">
    <source>
        <dbReference type="ARBA" id="ARBA00023012"/>
    </source>
</evidence>
<keyword evidence="5" id="KW-1003">Cell membrane</keyword>
<dbReference type="SUPFAM" id="SSF52172">
    <property type="entry name" value="CheY-like"/>
    <property type="match status" value="1"/>
</dbReference>
<feature type="domain" description="PAS" evidence="18">
    <location>
        <begin position="1"/>
        <end position="52"/>
    </location>
</feature>
<evidence type="ECO:0000256" key="11">
    <source>
        <dbReference type="ARBA" id="ARBA00022989"/>
    </source>
</evidence>
<dbReference type="PANTHER" id="PTHR45339">
    <property type="entry name" value="HYBRID SIGNAL TRANSDUCTION HISTIDINE KINASE J"/>
    <property type="match status" value="1"/>
</dbReference>
<dbReference type="SUPFAM" id="SSF47384">
    <property type="entry name" value="Homodimeric domain of signal transducing histidine kinase"/>
    <property type="match status" value="1"/>
</dbReference>
<evidence type="ECO:0000256" key="8">
    <source>
        <dbReference type="ARBA" id="ARBA00022741"/>
    </source>
</evidence>
<evidence type="ECO:0000259" key="18">
    <source>
        <dbReference type="PROSITE" id="PS50112"/>
    </source>
</evidence>
<evidence type="ECO:0000256" key="10">
    <source>
        <dbReference type="ARBA" id="ARBA00022840"/>
    </source>
</evidence>
<dbReference type="RefSeq" id="WP_406786861.1">
    <property type="nucleotide sequence ID" value="NZ_JBJIAA010000005.1"/>
</dbReference>
<dbReference type="InterPro" id="IPR036641">
    <property type="entry name" value="HPT_dom_sf"/>
</dbReference>
<keyword evidence="12" id="KW-0902">Two-component regulatory system</keyword>
<dbReference type="InterPro" id="IPR000014">
    <property type="entry name" value="PAS"/>
</dbReference>
<keyword evidence="9" id="KW-0808">Transferase</keyword>
<protein>
    <recommendedName>
        <fullName evidence="4">Stage 0 sporulation protein A homolog</fullName>
        <ecNumber evidence="3">2.7.13.3</ecNumber>
    </recommendedName>
</protein>
<dbReference type="SMART" id="SM00448">
    <property type="entry name" value="REC"/>
    <property type="match status" value="1"/>
</dbReference>
<dbReference type="InterPro" id="IPR011006">
    <property type="entry name" value="CheY-like_superfamily"/>
</dbReference>
<dbReference type="Pfam" id="PF02518">
    <property type="entry name" value="HATPase_c"/>
    <property type="match status" value="1"/>
</dbReference>
<dbReference type="InterPro" id="IPR001789">
    <property type="entry name" value="Sig_transdc_resp-reg_receiver"/>
</dbReference>
<evidence type="ECO:0000256" key="15">
    <source>
        <dbReference type="PROSITE-ProRule" id="PRU00169"/>
    </source>
</evidence>
<evidence type="ECO:0000256" key="5">
    <source>
        <dbReference type="ARBA" id="ARBA00022475"/>
    </source>
</evidence>
<keyword evidence="11" id="KW-1133">Transmembrane helix</keyword>
<reference evidence="20 21" key="1">
    <citation type="submission" date="2024-11" db="EMBL/GenBank/DDBJ databases">
        <authorList>
            <person name="Heng Y.C."/>
            <person name="Lim A.C.H."/>
            <person name="Lee J.K.Y."/>
            <person name="Kittelmann S."/>
        </authorList>
    </citation>
    <scope>NUCLEOTIDE SEQUENCE [LARGE SCALE GENOMIC DNA]</scope>
    <source>
        <strain evidence="20 21">WILCCON 0114</strain>
    </source>
</reference>
<comment type="function">
    <text evidence="14">May play the central regulatory role in sporulation. It may be an element of the effector pathway responsible for the activation of sporulation genes in response to nutritional stress. Spo0A may act in concert with spo0H (a sigma factor) to control the expression of some genes that are critical to the sporulation process.</text>
</comment>
<dbReference type="SUPFAM" id="SSF55785">
    <property type="entry name" value="PYP-like sensor domain (PAS domain)"/>
    <property type="match status" value="2"/>
</dbReference>
<organism evidence="20 21">
    <name type="scientific">Clostridium neuense</name>
    <dbReference type="NCBI Taxonomy" id="1728934"/>
    <lineage>
        <taxon>Bacteria</taxon>
        <taxon>Bacillati</taxon>
        <taxon>Bacillota</taxon>
        <taxon>Clostridia</taxon>
        <taxon>Eubacteriales</taxon>
        <taxon>Clostridiaceae</taxon>
        <taxon>Clostridium</taxon>
    </lineage>
</organism>
<dbReference type="SMART" id="SM00387">
    <property type="entry name" value="HATPase_c"/>
    <property type="match status" value="1"/>
</dbReference>
<sequence>MDLIEEALFSIGDGLIITDINGYIEFMNSSAERLTGWKSEEVSGARFQDTFHFINAYTGVLEENPVDLALKKEGSVGLNKNTMLITKEGLRKYLSANSSPIRDKSGKIKGVVIVFRDISRIMSIEKKMEEERNNLKLIFYSSFVGMILIDQDMMVTMINDSALRLFGKNREDIINKKFGEGICCKDAVLNKYGCGSTPKCIMCNLNQAIRSALKGEKNVDGEFSKVFWNNGREVELYLSISASNIIINGVNNAILSIADITNRKMIEINLQKAKVAAETANKAKSEFLANMSHEIRTPLNGIIGMIDLTLLTNLNEEQRENLKIAKDCSDSLLKVINDVLDFSKIEAGKLEMEKINFNIEKMINGALKAHIIQAASKGLDFKYNFSNEIPKYIIGDPTRLRQVLNNLINNSIKFTEKGSVKLTVQPVEIKRDTVELKFIISDTGIGISSNGRSKLFKSFSQVDGSITRRFGGSGLGLVICKKLINKMGGNIWFQSTEGEGTSFYFTAKFKLGTEIIEHDKIEYKLVRNNKRMHLLVVDDAAVNLTVISRMLEEKGYEVDKAGNGLEAVSMVEKVKYDVILMDIQMPLMDGIEATKQIRKMEGTKAHTPIIAITAFALRVDREKFISIGMDDYVAKPIKMNELFGAIEKIFFKNISKKVVLNNSGEIEFVDKIQAVKEEKLNSKVKDISIKLEKLVQTLGSSNFEEIENVSHDIKNMCNDIDNQDMKDVAFKIELAARREDVEKANEYTKEILNKFESCKKLLKEE</sequence>
<dbReference type="EC" id="2.7.13.3" evidence="3"/>
<feature type="modified residue" description="4-aspartylphosphate" evidence="15">
    <location>
        <position position="582"/>
    </location>
</feature>
<dbReference type="EMBL" id="JBJIAA010000005">
    <property type="protein sequence ID" value="MFL0250195.1"/>
    <property type="molecule type" value="Genomic_DNA"/>
</dbReference>
<gene>
    <name evidence="20" type="ORF">ACJDT4_07145</name>
</gene>
<evidence type="ECO:0000259" key="16">
    <source>
        <dbReference type="PROSITE" id="PS50109"/>
    </source>
</evidence>
<dbReference type="PANTHER" id="PTHR45339:SF1">
    <property type="entry name" value="HYBRID SIGNAL TRANSDUCTION HISTIDINE KINASE J"/>
    <property type="match status" value="1"/>
</dbReference>
<keyword evidence="9" id="KW-0418">Kinase</keyword>
<evidence type="ECO:0000256" key="9">
    <source>
        <dbReference type="ARBA" id="ARBA00022777"/>
    </source>
</evidence>
<evidence type="ECO:0000256" key="7">
    <source>
        <dbReference type="ARBA" id="ARBA00022692"/>
    </source>
</evidence>
<dbReference type="NCBIfam" id="TIGR00229">
    <property type="entry name" value="sensory_box"/>
    <property type="match status" value="1"/>
</dbReference>
<evidence type="ECO:0000256" key="4">
    <source>
        <dbReference type="ARBA" id="ARBA00018672"/>
    </source>
</evidence>
<name>A0ABW8TCQ0_9CLOT</name>
<dbReference type="InterPro" id="IPR003594">
    <property type="entry name" value="HATPase_dom"/>
</dbReference>
<dbReference type="CDD" id="cd17546">
    <property type="entry name" value="REC_hyHK_CKI1_RcsC-like"/>
    <property type="match status" value="1"/>
</dbReference>
<dbReference type="SMART" id="SM00091">
    <property type="entry name" value="PAS"/>
    <property type="match status" value="2"/>
</dbReference>
<accession>A0ABW8TCQ0</accession>
<evidence type="ECO:0000256" key="14">
    <source>
        <dbReference type="ARBA" id="ARBA00024867"/>
    </source>
</evidence>
<dbReference type="PROSITE" id="PS50109">
    <property type="entry name" value="HIS_KIN"/>
    <property type="match status" value="1"/>
</dbReference>
<dbReference type="PROSITE" id="PS50112">
    <property type="entry name" value="PAS"/>
    <property type="match status" value="2"/>
</dbReference>
<dbReference type="CDD" id="cd00082">
    <property type="entry name" value="HisKA"/>
    <property type="match status" value="1"/>
</dbReference>
<evidence type="ECO:0000313" key="21">
    <source>
        <dbReference type="Proteomes" id="UP001623592"/>
    </source>
</evidence>
<dbReference type="Pfam" id="PF13426">
    <property type="entry name" value="PAS_9"/>
    <property type="match status" value="2"/>
</dbReference>